<dbReference type="InterPro" id="IPR000182">
    <property type="entry name" value="GNAT_dom"/>
</dbReference>
<feature type="domain" description="N-acetyltransferase" evidence="1">
    <location>
        <begin position="173"/>
        <end position="310"/>
    </location>
</feature>
<dbReference type="SUPFAM" id="SSF55729">
    <property type="entry name" value="Acyl-CoA N-acyltransferases (Nat)"/>
    <property type="match status" value="1"/>
</dbReference>
<dbReference type="AlphaFoldDB" id="A0A7X2J196"/>
<reference evidence="2 3" key="1">
    <citation type="submission" date="2019-11" db="EMBL/GenBank/DDBJ databases">
        <title>Bacillus lacus genome.</title>
        <authorList>
            <person name="Allen C.J."/>
            <person name="Newman J.D."/>
        </authorList>
    </citation>
    <scope>NUCLEOTIDE SEQUENCE [LARGE SCALE GENOMIC DNA]</scope>
    <source>
        <strain evidence="2 3">KCTC 33946</strain>
    </source>
</reference>
<dbReference type="CDD" id="cd04301">
    <property type="entry name" value="NAT_SF"/>
    <property type="match status" value="1"/>
</dbReference>
<dbReference type="GO" id="GO:0016747">
    <property type="term" value="F:acyltransferase activity, transferring groups other than amino-acyl groups"/>
    <property type="evidence" value="ECO:0007669"/>
    <property type="project" value="InterPro"/>
</dbReference>
<proteinExistence type="predicted"/>
<dbReference type="EMBL" id="WKKI01000037">
    <property type="protein sequence ID" value="MRX73540.1"/>
    <property type="molecule type" value="Genomic_DNA"/>
</dbReference>
<gene>
    <name evidence="2" type="ORF">GJU40_15455</name>
</gene>
<name>A0A7X2J196_9BACI</name>
<dbReference type="Proteomes" id="UP000448867">
    <property type="component" value="Unassembled WGS sequence"/>
</dbReference>
<comment type="caution">
    <text evidence="2">The sequence shown here is derived from an EMBL/GenBank/DDBJ whole genome shotgun (WGS) entry which is preliminary data.</text>
</comment>
<evidence type="ECO:0000313" key="2">
    <source>
        <dbReference type="EMBL" id="MRX73540.1"/>
    </source>
</evidence>
<protein>
    <submittedName>
        <fullName evidence="2">GNAT family N-acetyltransferase</fullName>
    </submittedName>
</protein>
<sequence length="310" mass="35215">MYSVKWSFSINKGFQVCCRICKVRKKVAVMLHYRQYQDIQSFSRDTVPCLEKNEAFHNLLLGLLAASGKQGSSCPLLMGVFQKKETIQLILFQTEPQQIIVSAAEPVSYGEIEVIASTLIHECSDIHGFVGERDITIRIAAEVAKQKNYQYRIVMNQRIYELRELKKQPDESGEFRKLTLQDLLFIENAVYDFCEDTLQPLTRSEAKNKCRELYGQGGLYGWAAEGRIVAMANATRPTRNNMNINFVFTPRELRGRGYASNCVAALTKSMLNKGYKTASLYTDLSNPTSNKIYMDIGFKPVGDSVLIHFL</sequence>
<organism evidence="2 3">
    <name type="scientific">Metabacillus lacus</name>
    <dbReference type="NCBI Taxonomy" id="1983721"/>
    <lineage>
        <taxon>Bacteria</taxon>
        <taxon>Bacillati</taxon>
        <taxon>Bacillota</taxon>
        <taxon>Bacilli</taxon>
        <taxon>Bacillales</taxon>
        <taxon>Bacillaceae</taxon>
        <taxon>Metabacillus</taxon>
    </lineage>
</organism>
<dbReference type="OrthoDB" id="3174529at2"/>
<evidence type="ECO:0000313" key="3">
    <source>
        <dbReference type="Proteomes" id="UP000448867"/>
    </source>
</evidence>
<accession>A0A7X2J196</accession>
<dbReference type="Pfam" id="PF00583">
    <property type="entry name" value="Acetyltransf_1"/>
    <property type="match status" value="1"/>
</dbReference>
<keyword evidence="3" id="KW-1185">Reference proteome</keyword>
<dbReference type="Gene3D" id="3.40.630.30">
    <property type="match status" value="1"/>
</dbReference>
<dbReference type="PROSITE" id="PS51186">
    <property type="entry name" value="GNAT"/>
    <property type="match status" value="1"/>
</dbReference>
<evidence type="ECO:0000259" key="1">
    <source>
        <dbReference type="PROSITE" id="PS51186"/>
    </source>
</evidence>
<dbReference type="InterPro" id="IPR016181">
    <property type="entry name" value="Acyl_CoA_acyltransferase"/>
</dbReference>
<keyword evidence="2" id="KW-0808">Transferase</keyword>